<sequence>MRLIDTSTLQLRNNLDSKSYRYAILSHTWGKRELSLQDFVLQDFVQHQKRHGPGFDKLVQCCRLAREDGIELAWIDTCCIDKTNSVELTEAIQSMFTWYQDAAVCYVFLDDLAGNQHTRAAVTGAELRQCRWFTRGWTLQELLAPWHMTFYNQDFEPVGTKVELSRAIGDVTGIPTRCLWNARKLGECCVAQRMSWISERQTSRPEDIAYCLLGMFDINMPLYYGEGRRKAFLRLQEQIIARSDDESIFAWLCHNTDVNHERRGILAEDPTEFSFSNRGLEISVQRGILPWRRWEANVALNCLMMVPVKNHQIYRLHGRLVETGLHTVSDQETFMLKAMKAGASEQRRVVIRLKRLEVRREITRRDIALMHRIWYRTDLGTCSYSALRTWYLGFGISYENVCVARTHLENDSDTIVVSKFPSFRVVLGNSTLGFFPLLVFLVRWATLIFTGFYSVKKFLEADSLTPGMALFMMAMTWAYLTMAWHYFRHPLG</sequence>
<protein>
    <submittedName>
        <fullName evidence="1">Uncharacterized protein</fullName>
    </submittedName>
</protein>
<evidence type="ECO:0000313" key="1">
    <source>
        <dbReference type="EMBL" id="KAK3708919.1"/>
    </source>
</evidence>
<reference evidence="1" key="1">
    <citation type="submission" date="2023-07" db="EMBL/GenBank/DDBJ databases">
        <title>Black Yeasts Isolated from many extreme environments.</title>
        <authorList>
            <person name="Coleine C."/>
            <person name="Stajich J.E."/>
            <person name="Selbmann L."/>
        </authorList>
    </citation>
    <scope>NUCLEOTIDE SEQUENCE</scope>
    <source>
        <strain evidence="1">CCFEE 5714</strain>
    </source>
</reference>
<comment type="caution">
    <text evidence="1">The sequence shown here is derived from an EMBL/GenBank/DDBJ whole genome shotgun (WGS) entry which is preliminary data.</text>
</comment>
<proteinExistence type="predicted"/>
<accession>A0ACC3N2X4</accession>
<evidence type="ECO:0000313" key="2">
    <source>
        <dbReference type="Proteomes" id="UP001281147"/>
    </source>
</evidence>
<dbReference type="EMBL" id="JAUTXU010000097">
    <property type="protein sequence ID" value="KAK3708919.1"/>
    <property type="molecule type" value="Genomic_DNA"/>
</dbReference>
<gene>
    <name evidence="1" type="ORF">LTR37_011249</name>
</gene>
<organism evidence="1 2">
    <name type="scientific">Vermiconidia calcicola</name>
    <dbReference type="NCBI Taxonomy" id="1690605"/>
    <lineage>
        <taxon>Eukaryota</taxon>
        <taxon>Fungi</taxon>
        <taxon>Dikarya</taxon>
        <taxon>Ascomycota</taxon>
        <taxon>Pezizomycotina</taxon>
        <taxon>Dothideomycetes</taxon>
        <taxon>Dothideomycetidae</taxon>
        <taxon>Mycosphaerellales</taxon>
        <taxon>Extremaceae</taxon>
        <taxon>Vermiconidia</taxon>
    </lineage>
</organism>
<name>A0ACC3N2X4_9PEZI</name>
<dbReference type="Proteomes" id="UP001281147">
    <property type="component" value="Unassembled WGS sequence"/>
</dbReference>
<keyword evidence="2" id="KW-1185">Reference proteome</keyword>